<organism evidence="1 2">
    <name type="scientific">Staphylococcus pasteuri_A</name>
    <dbReference type="NCBI Taxonomy" id="3062664"/>
    <lineage>
        <taxon>Bacteria</taxon>
        <taxon>Bacillati</taxon>
        <taxon>Bacillota</taxon>
        <taxon>Bacilli</taxon>
        <taxon>Bacillales</taxon>
        <taxon>Staphylococcaceae</taxon>
        <taxon>Staphylococcus</taxon>
    </lineage>
</organism>
<evidence type="ECO:0000313" key="2">
    <source>
        <dbReference type="Proteomes" id="UP001170310"/>
    </source>
</evidence>
<evidence type="ECO:0000313" key="1">
    <source>
        <dbReference type="EMBL" id="MDO6575684.1"/>
    </source>
</evidence>
<dbReference type="EMBL" id="JAUOQO010001066">
    <property type="protein sequence ID" value="MDO6575684.1"/>
    <property type="molecule type" value="Genomic_DNA"/>
</dbReference>
<keyword evidence="2" id="KW-1185">Reference proteome</keyword>
<comment type="caution">
    <text evidence="1">The sequence shown here is derived from an EMBL/GenBank/DDBJ whole genome shotgun (WGS) entry which is preliminary data.</text>
</comment>
<protein>
    <submittedName>
        <fullName evidence="1">Uncharacterized protein</fullName>
    </submittedName>
</protein>
<accession>A0AAW7YWR6</accession>
<name>A0AAW7YWR6_9STAP</name>
<proteinExistence type="predicted"/>
<reference evidence="1" key="1">
    <citation type="submission" date="2023-07" db="EMBL/GenBank/DDBJ databases">
        <title>Genome content predicts the carbon catabolic preferences of heterotrophic bacteria.</title>
        <authorList>
            <person name="Gralka M."/>
        </authorList>
    </citation>
    <scope>NUCLEOTIDE SEQUENCE</scope>
    <source>
        <strain evidence="1">E2R20</strain>
    </source>
</reference>
<gene>
    <name evidence="1" type="ORF">Q4528_16375</name>
</gene>
<dbReference type="Proteomes" id="UP001170310">
    <property type="component" value="Unassembled WGS sequence"/>
</dbReference>
<dbReference type="AlphaFoldDB" id="A0AAW7YWR6"/>
<sequence>MTRQDDNIGLRGGVRVRVGESVNEQIVCDDVAYFLENVVA</sequence>
<dbReference type="RefSeq" id="WP_303522863.1">
    <property type="nucleotide sequence ID" value="NZ_JAUOQO010001066.1"/>
</dbReference>